<dbReference type="EMBL" id="CACRTR010000009">
    <property type="protein sequence ID" value="VYU26769.1"/>
    <property type="molecule type" value="Genomic_DNA"/>
</dbReference>
<dbReference type="AlphaFoldDB" id="A0A6N3DI43"/>
<reference evidence="2" key="1">
    <citation type="submission" date="2019-11" db="EMBL/GenBank/DDBJ databases">
        <authorList>
            <person name="Feng L."/>
        </authorList>
    </citation>
    <scope>NUCLEOTIDE SEQUENCE</scope>
    <source>
        <strain evidence="2">ElimosumLFYP34</strain>
    </source>
</reference>
<accession>A0A6N3DI43</accession>
<protein>
    <recommendedName>
        <fullName evidence="3">DUF5067 domain-containing protein</fullName>
    </recommendedName>
</protein>
<feature type="chain" id="PRO_5026928215" description="DUF5067 domain-containing protein" evidence="1">
    <location>
        <begin position="27"/>
        <end position="180"/>
    </location>
</feature>
<gene>
    <name evidence="2" type="ORF">ELLFYP34_03097</name>
</gene>
<dbReference type="PROSITE" id="PS51257">
    <property type="entry name" value="PROKAR_LIPOPROTEIN"/>
    <property type="match status" value="1"/>
</dbReference>
<evidence type="ECO:0008006" key="3">
    <source>
        <dbReference type="Google" id="ProtNLM"/>
    </source>
</evidence>
<keyword evidence="1" id="KW-0732">Signal</keyword>
<evidence type="ECO:0000313" key="2">
    <source>
        <dbReference type="EMBL" id="VYU26769.1"/>
    </source>
</evidence>
<name>A0A6N3DI43_EUBLI</name>
<feature type="signal peptide" evidence="1">
    <location>
        <begin position="1"/>
        <end position="26"/>
    </location>
</feature>
<sequence length="180" mass="20375">MKKLLCLCLFLLVLMLVGGCGMKVTADHESKAGAGMKLQMNAITFTADKAEKLKEVKPANPNGYYNYYEEQEGYTYFVVTGKAENEGSSALDTDNILVRGTRGNIEYKGKLLFSNTEESDLVNKMEKDAEQTFYFILLIKDGQEPPDTIEVFYNDDFGKSQKAEHYDYSVRWPLDSLDLE</sequence>
<organism evidence="2">
    <name type="scientific">Eubacterium limosum</name>
    <dbReference type="NCBI Taxonomy" id="1736"/>
    <lineage>
        <taxon>Bacteria</taxon>
        <taxon>Bacillati</taxon>
        <taxon>Bacillota</taxon>
        <taxon>Clostridia</taxon>
        <taxon>Eubacteriales</taxon>
        <taxon>Eubacteriaceae</taxon>
        <taxon>Eubacterium</taxon>
    </lineage>
</organism>
<proteinExistence type="predicted"/>
<evidence type="ECO:0000256" key="1">
    <source>
        <dbReference type="SAM" id="SignalP"/>
    </source>
</evidence>